<evidence type="ECO:0000256" key="5">
    <source>
        <dbReference type="ARBA" id="ARBA00022692"/>
    </source>
</evidence>
<feature type="transmembrane region" description="Helical" evidence="8">
    <location>
        <begin position="254"/>
        <end position="278"/>
    </location>
</feature>
<dbReference type="Pfam" id="PF01032">
    <property type="entry name" value="FecCD"/>
    <property type="match status" value="1"/>
</dbReference>
<dbReference type="RefSeq" id="WP_008060232.1">
    <property type="nucleotide sequence ID" value="NZ_AFHG01000041.1"/>
</dbReference>
<gene>
    <name evidence="9" type="ORF">METUNv1_01427</name>
</gene>
<feature type="transmembrane region" description="Helical" evidence="8">
    <location>
        <begin position="290"/>
        <end position="308"/>
    </location>
</feature>
<dbReference type="GO" id="GO:0022857">
    <property type="term" value="F:transmembrane transporter activity"/>
    <property type="evidence" value="ECO:0007669"/>
    <property type="project" value="InterPro"/>
</dbReference>
<evidence type="ECO:0000313" key="9">
    <source>
        <dbReference type="EMBL" id="EGK72311.1"/>
    </source>
</evidence>
<accession>F5RAU0</accession>
<keyword evidence="6 8" id="KW-1133">Transmembrane helix</keyword>
<evidence type="ECO:0000256" key="3">
    <source>
        <dbReference type="ARBA" id="ARBA00022448"/>
    </source>
</evidence>
<feature type="transmembrane region" description="Helical" evidence="8">
    <location>
        <begin position="127"/>
        <end position="151"/>
    </location>
</feature>
<evidence type="ECO:0000256" key="7">
    <source>
        <dbReference type="ARBA" id="ARBA00023136"/>
    </source>
</evidence>
<dbReference type="PANTHER" id="PTHR30472">
    <property type="entry name" value="FERRIC ENTEROBACTIN TRANSPORT SYSTEM PERMEASE PROTEIN"/>
    <property type="match status" value="1"/>
</dbReference>
<keyword evidence="5 8" id="KW-0812">Transmembrane</keyword>
<dbReference type="OrthoDB" id="9782305at2"/>
<dbReference type="Proteomes" id="UP000005019">
    <property type="component" value="Unassembled WGS sequence"/>
</dbReference>
<feature type="transmembrane region" description="Helical" evidence="8">
    <location>
        <begin position="204"/>
        <end position="224"/>
    </location>
</feature>
<dbReference type="PANTHER" id="PTHR30472:SF25">
    <property type="entry name" value="ABC TRANSPORTER PERMEASE PROTEIN MJ0876-RELATED"/>
    <property type="match status" value="1"/>
</dbReference>
<feature type="transmembrane region" description="Helical" evidence="8">
    <location>
        <begin position="71"/>
        <end position="87"/>
    </location>
</feature>
<dbReference type="EMBL" id="AFHG01000041">
    <property type="protein sequence ID" value="EGK72311.1"/>
    <property type="molecule type" value="Genomic_DNA"/>
</dbReference>
<evidence type="ECO:0000256" key="2">
    <source>
        <dbReference type="ARBA" id="ARBA00007935"/>
    </source>
</evidence>
<protein>
    <submittedName>
        <fullName evidence="9">Hemin transport system permease protein hmuU</fullName>
    </submittedName>
</protein>
<evidence type="ECO:0000256" key="1">
    <source>
        <dbReference type="ARBA" id="ARBA00004651"/>
    </source>
</evidence>
<evidence type="ECO:0000256" key="6">
    <source>
        <dbReference type="ARBA" id="ARBA00022989"/>
    </source>
</evidence>
<sequence length="349" mass="34259">MNARTLTLPAAWPVATTLGVLAAALAMTVVLALGSGAVALSPGAVLAALTGTGSDDGAALVVRTLRLPRVMLGVIAGAGLGIAGAAMQGLMRNPLADPGLIGVSSGAALAAAAVVVLGGLLPGNGGALSAVLLPAAAFTGAALTTALVYAASRENGRSSVTRMLLSGIAINALTMSGIGLLMFMGSDAQVRQFTFWTLGSLAAATWPGVAAAAAAAAVALHALLRRAGPLDALALGEAQAGHLGVDTGRLNRSCVLLIALSVGATTALTGTLGFIGLIAPHLARRLVGPAHAGLLPASALCGAVLVVLADTAARTWVAPAELPIGVLTALIGAPFFMMLLRSRAARELH</sequence>
<comment type="subcellular location">
    <subcellularLocation>
        <location evidence="1">Cell membrane</location>
        <topology evidence="1">Multi-pass membrane protein</topology>
    </subcellularLocation>
</comment>
<proteinExistence type="inferred from homology"/>
<dbReference type="FunFam" id="1.10.3470.10:FF:000001">
    <property type="entry name" value="Vitamin B12 ABC transporter permease BtuC"/>
    <property type="match status" value="1"/>
</dbReference>
<dbReference type="CDD" id="cd06550">
    <property type="entry name" value="TM_ABC_iron-siderophores_like"/>
    <property type="match status" value="1"/>
</dbReference>
<reference evidence="9 10" key="1">
    <citation type="journal article" date="2011" name="J. Bacteriol.">
        <title>Genome sequence of Methyloversatilis universalis FAM5T, a methylotrophic representative of the order Rhodocyclales.</title>
        <authorList>
            <person name="Kittichotirat W."/>
            <person name="Good N.M."/>
            <person name="Hall R."/>
            <person name="Bringel F."/>
            <person name="Lajus A."/>
            <person name="Medigue C."/>
            <person name="Smalley N.E."/>
            <person name="Beck D."/>
            <person name="Bumgarner R."/>
            <person name="Vuilleumier S."/>
            <person name="Kalyuzhnaya M.G."/>
        </authorList>
    </citation>
    <scope>NUCLEOTIDE SEQUENCE [LARGE SCALE GENOMIC DNA]</scope>
    <source>
        <strain evidence="10">ATCC BAA-1314 / JCM 13912 / FAM5</strain>
    </source>
</reference>
<dbReference type="InterPro" id="IPR000522">
    <property type="entry name" value="ABC_transptr_permease_BtuC"/>
</dbReference>
<feature type="transmembrane region" description="Helical" evidence="8">
    <location>
        <begin position="99"/>
        <end position="121"/>
    </location>
</feature>
<dbReference type="AlphaFoldDB" id="F5RAU0"/>
<keyword evidence="7 8" id="KW-0472">Membrane</keyword>
<feature type="transmembrane region" description="Helical" evidence="8">
    <location>
        <begin position="320"/>
        <end position="340"/>
    </location>
</feature>
<dbReference type="GO" id="GO:0033214">
    <property type="term" value="P:siderophore-iron import into cell"/>
    <property type="evidence" value="ECO:0007669"/>
    <property type="project" value="TreeGrafter"/>
</dbReference>
<organism evidence="9 10">
    <name type="scientific">Methyloversatilis universalis (strain ATCC BAA-1314 / DSM 25237 / JCM 13912 / CCUG 52030 / FAM5)</name>
    <dbReference type="NCBI Taxonomy" id="1000565"/>
    <lineage>
        <taxon>Bacteria</taxon>
        <taxon>Pseudomonadati</taxon>
        <taxon>Pseudomonadota</taxon>
        <taxon>Betaproteobacteria</taxon>
        <taxon>Nitrosomonadales</taxon>
        <taxon>Sterolibacteriaceae</taxon>
        <taxon>Methyloversatilis</taxon>
    </lineage>
</organism>
<comment type="similarity">
    <text evidence="2">Belongs to the binding-protein-dependent transport system permease family. FecCD subfamily.</text>
</comment>
<name>F5RAU0_METUF</name>
<comment type="caution">
    <text evidence="9">The sequence shown here is derived from an EMBL/GenBank/DDBJ whole genome shotgun (WGS) entry which is preliminary data.</text>
</comment>
<keyword evidence="3" id="KW-0813">Transport</keyword>
<feature type="transmembrane region" description="Helical" evidence="8">
    <location>
        <begin position="163"/>
        <end position="184"/>
    </location>
</feature>
<evidence type="ECO:0000313" key="10">
    <source>
        <dbReference type="Proteomes" id="UP000005019"/>
    </source>
</evidence>
<evidence type="ECO:0000256" key="8">
    <source>
        <dbReference type="SAM" id="Phobius"/>
    </source>
</evidence>
<evidence type="ECO:0000256" key="4">
    <source>
        <dbReference type="ARBA" id="ARBA00022475"/>
    </source>
</evidence>
<keyword evidence="4" id="KW-1003">Cell membrane</keyword>
<dbReference type="eggNOG" id="COG0609">
    <property type="taxonomic scope" value="Bacteria"/>
</dbReference>
<dbReference type="GO" id="GO:0005886">
    <property type="term" value="C:plasma membrane"/>
    <property type="evidence" value="ECO:0007669"/>
    <property type="project" value="UniProtKB-SubCell"/>
</dbReference>
<dbReference type="InterPro" id="IPR037294">
    <property type="entry name" value="ABC_BtuC-like"/>
</dbReference>
<dbReference type="Gene3D" id="1.10.3470.10">
    <property type="entry name" value="ABC transporter involved in vitamin B12 uptake, BtuC"/>
    <property type="match status" value="1"/>
</dbReference>
<keyword evidence="10" id="KW-1185">Reference proteome</keyword>
<dbReference type="SUPFAM" id="SSF81345">
    <property type="entry name" value="ABC transporter involved in vitamin B12 uptake, BtuC"/>
    <property type="match status" value="1"/>
</dbReference>
<dbReference type="STRING" id="1000565.METUNv1_01427"/>